<reference evidence="2" key="1">
    <citation type="journal article" date="2019" name="Int. J. Syst. Evol. Microbiol.">
        <title>The Global Catalogue of Microorganisms (GCM) 10K type strain sequencing project: providing services to taxonomists for standard genome sequencing and annotation.</title>
        <authorList>
            <consortium name="The Broad Institute Genomics Platform"/>
            <consortium name="The Broad Institute Genome Sequencing Center for Infectious Disease"/>
            <person name="Wu L."/>
            <person name="Ma J."/>
        </authorList>
    </citation>
    <scope>NUCLEOTIDE SEQUENCE [LARGE SCALE GENOMIC DNA]</scope>
    <source>
        <strain evidence="2">KACC 12597</strain>
    </source>
</reference>
<gene>
    <name evidence="1" type="ORF">ACFSJC_02125</name>
</gene>
<dbReference type="RefSeq" id="WP_386022518.1">
    <property type="nucleotide sequence ID" value="NZ_JBHUHX010000004.1"/>
</dbReference>
<evidence type="ECO:0000313" key="2">
    <source>
        <dbReference type="Proteomes" id="UP001597337"/>
    </source>
</evidence>
<organism evidence="1 2">
    <name type="scientific">Thiorhodococcus fuscus</name>
    <dbReference type="NCBI Taxonomy" id="527200"/>
    <lineage>
        <taxon>Bacteria</taxon>
        <taxon>Pseudomonadati</taxon>
        <taxon>Pseudomonadota</taxon>
        <taxon>Gammaproteobacteria</taxon>
        <taxon>Chromatiales</taxon>
        <taxon>Chromatiaceae</taxon>
        <taxon>Thiorhodococcus</taxon>
    </lineage>
</organism>
<accession>A0ABW4Y4Y4</accession>
<protein>
    <recommendedName>
        <fullName evidence="3">Porin</fullName>
    </recommendedName>
</protein>
<dbReference type="SUPFAM" id="SSF56935">
    <property type="entry name" value="Porins"/>
    <property type="match status" value="1"/>
</dbReference>
<evidence type="ECO:0008006" key="3">
    <source>
        <dbReference type="Google" id="ProtNLM"/>
    </source>
</evidence>
<dbReference type="Proteomes" id="UP001597337">
    <property type="component" value="Unassembled WGS sequence"/>
</dbReference>
<evidence type="ECO:0000313" key="1">
    <source>
        <dbReference type="EMBL" id="MFD2110635.1"/>
    </source>
</evidence>
<dbReference type="EMBL" id="JBHUHX010000004">
    <property type="protein sequence ID" value="MFD2110635.1"/>
    <property type="molecule type" value="Genomic_DNA"/>
</dbReference>
<name>A0ABW4Y4Y4_9GAMM</name>
<keyword evidence="2" id="KW-1185">Reference proteome</keyword>
<proteinExistence type="predicted"/>
<comment type="caution">
    <text evidence="1">The sequence shown here is derived from an EMBL/GenBank/DDBJ whole genome shotgun (WGS) entry which is preliminary data.</text>
</comment>
<sequence length="405" mass="44882">MDADPAGLPLTASLGRGFQALCLLCLVVGQPALGRASERESAFSLHGFGTLGLARSTDDSAQFVRDLSQPDGLTETWSFETDSVLGLQANLHLNPEFEGVVQAASRYNPQGNFKPELTWAFLSYTPSPAVTIRAGRLGNEFYMLADSRLVGYSYVTVRPPVDYFGTLPFNYFDGLDLGAAKPLAGGLFKAKVYAGLSREQSPWAELQFNMSGSLLVGAYLDFIKGPWQFRLGHANLRFDQDLPVEDFYSALPPATADELRVADKSTSFTAFGAVYDSGPLQTQFMLSRTLSHHGAFQDAWAGYLILSYRMRTLTPFIGLSAAKSSPKELDNPIPGYTDAFQADFYNDQRTLLLGTRWDFMKNLCLKVQTDIVRGKPESRFLYRWENPDDWDGSMTVFSLALDFIF</sequence>